<dbReference type="PANTHER" id="PTHR33164">
    <property type="entry name" value="TRANSCRIPTIONAL REGULATOR, MARR FAMILY"/>
    <property type="match status" value="1"/>
</dbReference>
<dbReference type="AlphaFoldDB" id="A0A0M2GPN0"/>
<dbReference type="GO" id="GO:0003700">
    <property type="term" value="F:DNA-binding transcription factor activity"/>
    <property type="evidence" value="ECO:0007669"/>
    <property type="project" value="InterPro"/>
</dbReference>
<evidence type="ECO:0000259" key="1">
    <source>
        <dbReference type="PROSITE" id="PS50995"/>
    </source>
</evidence>
<dbReference type="InterPro" id="IPR036390">
    <property type="entry name" value="WH_DNA-bd_sf"/>
</dbReference>
<dbReference type="GO" id="GO:0006950">
    <property type="term" value="P:response to stress"/>
    <property type="evidence" value="ECO:0007669"/>
    <property type="project" value="TreeGrafter"/>
</dbReference>
<dbReference type="Proteomes" id="UP000034786">
    <property type="component" value="Unassembled WGS sequence"/>
</dbReference>
<dbReference type="InterPro" id="IPR036388">
    <property type="entry name" value="WH-like_DNA-bd_sf"/>
</dbReference>
<comment type="caution">
    <text evidence="2">The sequence shown here is derived from an EMBL/GenBank/DDBJ whole genome shotgun (WGS) entry which is preliminary data.</text>
</comment>
<dbReference type="InterPro" id="IPR000835">
    <property type="entry name" value="HTH_MarR-typ"/>
</dbReference>
<gene>
    <name evidence="2" type="ORF">UK15_23110</name>
</gene>
<dbReference type="Pfam" id="PF12802">
    <property type="entry name" value="MarR_2"/>
    <property type="match status" value="1"/>
</dbReference>
<dbReference type="SUPFAM" id="SSF46785">
    <property type="entry name" value="Winged helix' DNA-binding domain"/>
    <property type="match status" value="1"/>
</dbReference>
<dbReference type="STRING" id="284040.UK15_23110"/>
<proteinExistence type="predicted"/>
<dbReference type="InterPro" id="IPR039422">
    <property type="entry name" value="MarR/SlyA-like"/>
</dbReference>
<sequence length="146" mass="15711">MDTATGLGRLIGPLRRAVLLRTRRSAELPDLPEAQIELLRALSDAGALPPREVATRLRVAPSTVSNLVRAMTAAGLVERKPSSTDLRTVTLVASPHALDLLSRYDRVSAEALRRALAALPPDSRQAIDEALPALTELIEALEEQHG</sequence>
<accession>A0A0M2GPN0</accession>
<dbReference type="PROSITE" id="PS50995">
    <property type="entry name" value="HTH_MARR_2"/>
    <property type="match status" value="1"/>
</dbReference>
<dbReference type="PATRIC" id="fig|284040.3.peg.2539"/>
<organism evidence="2 3">
    <name type="scientific">Streptomyces variegatus</name>
    <dbReference type="NCBI Taxonomy" id="284040"/>
    <lineage>
        <taxon>Bacteria</taxon>
        <taxon>Bacillati</taxon>
        <taxon>Actinomycetota</taxon>
        <taxon>Actinomycetes</taxon>
        <taxon>Kitasatosporales</taxon>
        <taxon>Streptomycetaceae</taxon>
        <taxon>Streptomyces</taxon>
    </lineage>
</organism>
<dbReference type="Gene3D" id="1.10.10.10">
    <property type="entry name" value="Winged helix-like DNA-binding domain superfamily/Winged helix DNA-binding domain"/>
    <property type="match status" value="1"/>
</dbReference>
<dbReference type="RefSeq" id="WP_031139777.1">
    <property type="nucleotide sequence ID" value="NZ_JYJH01000017.1"/>
</dbReference>
<feature type="domain" description="HTH marR-type" evidence="1">
    <location>
        <begin position="4"/>
        <end position="143"/>
    </location>
</feature>
<dbReference type="PANTHER" id="PTHR33164:SF43">
    <property type="entry name" value="HTH-TYPE TRANSCRIPTIONAL REPRESSOR YETL"/>
    <property type="match status" value="1"/>
</dbReference>
<dbReference type="SMART" id="SM00347">
    <property type="entry name" value="HTH_MARR"/>
    <property type="match status" value="1"/>
</dbReference>
<evidence type="ECO:0000313" key="2">
    <source>
        <dbReference type="EMBL" id="KJK37270.1"/>
    </source>
</evidence>
<dbReference type="EMBL" id="JYJH01000017">
    <property type="protein sequence ID" value="KJK37270.1"/>
    <property type="molecule type" value="Genomic_DNA"/>
</dbReference>
<evidence type="ECO:0000313" key="3">
    <source>
        <dbReference type="Proteomes" id="UP000034786"/>
    </source>
</evidence>
<keyword evidence="3" id="KW-1185">Reference proteome</keyword>
<reference evidence="3" key="1">
    <citation type="submission" date="2015-02" db="EMBL/GenBank/DDBJ databases">
        <authorList>
            <person name="Ju K.-S."/>
            <person name="Doroghazi J.R."/>
            <person name="Metcalf W."/>
        </authorList>
    </citation>
    <scope>NUCLEOTIDE SEQUENCE [LARGE SCALE GENOMIC DNA]</scope>
    <source>
        <strain evidence="3">NRRL B-16380</strain>
    </source>
</reference>
<protein>
    <submittedName>
        <fullName evidence="2">ArsR family transcriptional regulator</fullName>
    </submittedName>
</protein>
<name>A0A0M2GPN0_9ACTN</name>